<evidence type="ECO:0000313" key="2">
    <source>
        <dbReference type="EMBL" id="KKS09801.1"/>
    </source>
</evidence>
<evidence type="ECO:0000313" key="3">
    <source>
        <dbReference type="Proteomes" id="UP000033869"/>
    </source>
</evidence>
<comment type="caution">
    <text evidence="2">The sequence shown here is derived from an EMBL/GenBank/DDBJ whole genome shotgun (WGS) entry which is preliminary data.</text>
</comment>
<feature type="transmembrane region" description="Helical" evidence="1">
    <location>
        <begin position="173"/>
        <end position="198"/>
    </location>
</feature>
<proteinExistence type="predicted"/>
<evidence type="ECO:0000256" key="1">
    <source>
        <dbReference type="SAM" id="Phobius"/>
    </source>
</evidence>
<keyword evidence="1" id="KW-0812">Transmembrane</keyword>
<gene>
    <name evidence="2" type="ORF">UU65_C0001G0206</name>
</gene>
<dbReference type="AlphaFoldDB" id="A0A0G0YJT9"/>
<organism evidence="2 3">
    <name type="scientific">candidate division CPR2 bacterium GW2011_GWC1_41_48</name>
    <dbReference type="NCBI Taxonomy" id="1618344"/>
    <lineage>
        <taxon>Bacteria</taxon>
        <taxon>Bacteria division CPR2</taxon>
    </lineage>
</organism>
<keyword evidence="1" id="KW-0472">Membrane</keyword>
<protein>
    <submittedName>
        <fullName evidence="2">Uncharacterized protein</fullName>
    </submittedName>
</protein>
<reference evidence="2 3" key="1">
    <citation type="journal article" date="2015" name="Nature">
        <title>rRNA introns, odd ribosomes, and small enigmatic genomes across a large radiation of phyla.</title>
        <authorList>
            <person name="Brown C.T."/>
            <person name="Hug L.A."/>
            <person name="Thomas B.C."/>
            <person name="Sharon I."/>
            <person name="Castelle C.J."/>
            <person name="Singh A."/>
            <person name="Wilkins M.J."/>
            <person name="Williams K.H."/>
            <person name="Banfield J.F."/>
        </authorList>
    </citation>
    <scope>NUCLEOTIDE SEQUENCE [LARGE SCALE GENOMIC DNA]</scope>
</reference>
<dbReference type="Proteomes" id="UP000033869">
    <property type="component" value="Unassembled WGS sequence"/>
</dbReference>
<accession>A0A0G0YJT9</accession>
<dbReference type="EMBL" id="LCBL01000001">
    <property type="protein sequence ID" value="KKS09801.1"/>
    <property type="molecule type" value="Genomic_DNA"/>
</dbReference>
<keyword evidence="1" id="KW-1133">Transmembrane helix</keyword>
<feature type="transmembrane region" description="Helical" evidence="1">
    <location>
        <begin position="6"/>
        <end position="27"/>
    </location>
</feature>
<name>A0A0G0YJT9_UNCC2</name>
<sequence length="265" mass="29484">MDAKWIFGIKSVFLLSVTLLLFNLSFITAKNPGVELMTTIVATSFSRQGLDDAKDFDEVRKKIKSSPDGKFKPIPNLEIYVSETDLNTRTPRELRMYIFRQIVEPAYDNGLEGVNILSHDPELVKKMKKEAGILTIISAKNHKTLSLFSFVFLVISLVSISLVAYFSKRFGRLFAPGFILFLASFLPAVFVSFINMAAKSHPLKTPSGEGLGASVSYALSNVLPLILPTVQKTYVYTLILGLLLMIAALSGRTISKHKKQLFDLK</sequence>
<feature type="transmembrane region" description="Helical" evidence="1">
    <location>
        <begin position="145"/>
        <end position="167"/>
    </location>
</feature>
<feature type="transmembrane region" description="Helical" evidence="1">
    <location>
        <begin position="233"/>
        <end position="251"/>
    </location>
</feature>